<organism evidence="2">
    <name type="scientific">Cacopsylla melanoneura</name>
    <dbReference type="NCBI Taxonomy" id="428564"/>
    <lineage>
        <taxon>Eukaryota</taxon>
        <taxon>Metazoa</taxon>
        <taxon>Ecdysozoa</taxon>
        <taxon>Arthropoda</taxon>
        <taxon>Hexapoda</taxon>
        <taxon>Insecta</taxon>
        <taxon>Pterygota</taxon>
        <taxon>Neoptera</taxon>
        <taxon>Paraneoptera</taxon>
        <taxon>Hemiptera</taxon>
        <taxon>Sternorrhyncha</taxon>
        <taxon>Psylloidea</taxon>
        <taxon>Psyllidae</taxon>
        <taxon>Psyllinae</taxon>
        <taxon>Cacopsylla</taxon>
    </lineage>
</organism>
<evidence type="ECO:0000313" key="2">
    <source>
        <dbReference type="EMBL" id="CAG6606014.1"/>
    </source>
</evidence>
<name>A0A8D8L8J5_9HEMI</name>
<dbReference type="EMBL" id="HBUF01001726">
    <property type="protein sequence ID" value="CAG6606022.1"/>
    <property type="molecule type" value="Transcribed_RNA"/>
</dbReference>
<dbReference type="EMBL" id="HBUF01001721">
    <property type="protein sequence ID" value="CAG6606002.1"/>
    <property type="molecule type" value="Transcribed_RNA"/>
</dbReference>
<dbReference type="EMBL" id="HBUF01001724">
    <property type="protein sequence ID" value="CAG6606014.1"/>
    <property type="molecule type" value="Transcribed_RNA"/>
</dbReference>
<sequence length="375" mass="42958">MVDSESVLARFIAYIPYVYTQSIFVIKDVDMDVSHSEILEEGKNVLFVSRIKRKIYENGKIKFVDTSNIKVHIAGHAIPRYLVLWNIRFVTYPAYHIPIICHNCYKYGHVKRRCNYPSKVCYKCGDNYSPDHACIYKHITICLHCQDSHPTGSIHCHVYKDQSKLRETMFDSHMTFFEARNLLLYGASPYLDRVKNSQPSSVWNDNAKVKKLNPNPKSQSVEMHAQANKVKSSPKNGINNFIKCNTIMDPVVPDIVSPVSPVLHSDANKHIVGDIADENSLAGICQKENELVNHVENELVNHVDAIVKTAHTGGNHQKDQNENVRTPRRKRKQDLKIKEDPNFTLNPIQSKILEIKENFPVEHQYAKKKNKNGKS</sequence>
<evidence type="ECO:0008006" key="3">
    <source>
        <dbReference type="Google" id="ProtNLM"/>
    </source>
</evidence>
<proteinExistence type="predicted"/>
<dbReference type="EMBL" id="HBUF01001727">
    <property type="protein sequence ID" value="CAG6606026.1"/>
    <property type="molecule type" value="Transcribed_RNA"/>
</dbReference>
<dbReference type="EMBL" id="HBUF01001720">
    <property type="protein sequence ID" value="CAG6605998.1"/>
    <property type="molecule type" value="Transcribed_RNA"/>
</dbReference>
<dbReference type="EMBL" id="HBUF01001723">
    <property type="protein sequence ID" value="CAG6606010.1"/>
    <property type="molecule type" value="Transcribed_RNA"/>
</dbReference>
<dbReference type="AlphaFoldDB" id="A0A8D8L8J5"/>
<evidence type="ECO:0000256" key="1">
    <source>
        <dbReference type="SAM" id="MobiDB-lite"/>
    </source>
</evidence>
<reference evidence="2" key="1">
    <citation type="submission" date="2021-05" db="EMBL/GenBank/DDBJ databases">
        <authorList>
            <person name="Alioto T."/>
            <person name="Alioto T."/>
            <person name="Gomez Garrido J."/>
        </authorList>
    </citation>
    <scope>NUCLEOTIDE SEQUENCE</scope>
</reference>
<dbReference type="EMBL" id="HBUF01001722">
    <property type="protein sequence ID" value="CAG6606006.1"/>
    <property type="molecule type" value="Transcribed_RNA"/>
</dbReference>
<accession>A0A8D8L8J5</accession>
<protein>
    <recommendedName>
        <fullName evidence="3">CCHC-type domain-containing protein</fullName>
    </recommendedName>
</protein>
<dbReference type="EMBL" id="HBUF01001725">
    <property type="protein sequence ID" value="CAG6606018.1"/>
    <property type="molecule type" value="Transcribed_RNA"/>
</dbReference>
<feature type="region of interest" description="Disordered" evidence="1">
    <location>
        <begin position="310"/>
        <end position="341"/>
    </location>
</feature>